<keyword evidence="2" id="KW-0812">Transmembrane</keyword>
<gene>
    <name evidence="4" type="ORF">ACFPC0_02240</name>
</gene>
<protein>
    <submittedName>
        <fullName evidence="4">LAETG motif-containing sortase-dependent surface protein</fullName>
    </submittedName>
</protein>
<feature type="region of interest" description="Disordered" evidence="1">
    <location>
        <begin position="26"/>
        <end position="127"/>
    </location>
</feature>
<feature type="transmembrane region" description="Helical" evidence="2">
    <location>
        <begin position="319"/>
        <end position="341"/>
    </location>
</feature>
<dbReference type="NCBIfam" id="NF041528">
    <property type="entry name" value="strep_LAETG"/>
    <property type="match status" value="1"/>
</dbReference>
<dbReference type="EMBL" id="JBHSDP010000004">
    <property type="protein sequence ID" value="MFC4326672.1"/>
    <property type="molecule type" value="Genomic_DNA"/>
</dbReference>
<feature type="region of interest" description="Disordered" evidence="1">
    <location>
        <begin position="277"/>
        <end position="302"/>
    </location>
</feature>
<feature type="signal peptide" evidence="3">
    <location>
        <begin position="1"/>
        <end position="29"/>
    </location>
</feature>
<accession>A0ABV8T792</accession>
<proteinExistence type="predicted"/>
<reference evidence="5" key="1">
    <citation type="journal article" date="2019" name="Int. J. Syst. Evol. Microbiol.">
        <title>The Global Catalogue of Microorganisms (GCM) 10K type strain sequencing project: providing services to taxonomists for standard genome sequencing and annotation.</title>
        <authorList>
            <consortium name="The Broad Institute Genomics Platform"/>
            <consortium name="The Broad Institute Genome Sequencing Center for Infectious Disease"/>
            <person name="Wu L."/>
            <person name="Ma J."/>
        </authorList>
    </citation>
    <scope>NUCLEOTIDE SEQUENCE [LARGE SCALE GENOMIC DNA]</scope>
    <source>
        <strain evidence="5">PCU 347</strain>
    </source>
</reference>
<keyword evidence="5" id="KW-1185">Reference proteome</keyword>
<evidence type="ECO:0000256" key="3">
    <source>
        <dbReference type="SAM" id="SignalP"/>
    </source>
</evidence>
<keyword evidence="3" id="KW-0732">Signal</keyword>
<sequence>MKLRRALALAATTAAIAPLALLSAPTASAEEPTDGPSSSASASASASESAPTGGTTETTPSTGGTETTPSTGASDTTSPSGSASSSPSASASSSASSSASASASTSASPSKPAEPSAEPTPCTDDDVDADSQLTIAVSGLPGKIVAGSGWHPFKLTASNHSDRPLGQVQWLALVDNESMSENEKDWLSTYALLEYLNPATGKWESLADQVDNGIYFGETPLGPKQTVDISLRVNITAKAPAGDGYTVGLGGYVDQDKNCVHNAFDYYAFTVLKPGSSNGDPGDARPGNGDKPAGGKRPQGGAEVIPATGTLAETGSSSMVPVLGLVGGVAVVAGAGVVFAVRRRKGGAQA</sequence>
<name>A0ABV8T792_9ACTN</name>
<evidence type="ECO:0000313" key="4">
    <source>
        <dbReference type="EMBL" id="MFC4326672.1"/>
    </source>
</evidence>
<keyword evidence="2" id="KW-0472">Membrane</keyword>
<evidence type="ECO:0000256" key="1">
    <source>
        <dbReference type="SAM" id="MobiDB-lite"/>
    </source>
</evidence>
<organism evidence="4 5">
    <name type="scientific">Streptomyces andamanensis</name>
    <dbReference type="NCBI Taxonomy" id="1565035"/>
    <lineage>
        <taxon>Bacteria</taxon>
        <taxon>Bacillati</taxon>
        <taxon>Actinomycetota</taxon>
        <taxon>Actinomycetes</taxon>
        <taxon>Kitasatosporales</taxon>
        <taxon>Streptomycetaceae</taxon>
        <taxon>Streptomyces</taxon>
    </lineage>
</organism>
<keyword evidence="2" id="KW-1133">Transmembrane helix</keyword>
<dbReference type="RefSeq" id="WP_381736683.1">
    <property type="nucleotide sequence ID" value="NZ_JBHSDP010000004.1"/>
</dbReference>
<feature type="chain" id="PRO_5045770402" evidence="3">
    <location>
        <begin position="30"/>
        <end position="350"/>
    </location>
</feature>
<evidence type="ECO:0000256" key="2">
    <source>
        <dbReference type="SAM" id="Phobius"/>
    </source>
</evidence>
<dbReference type="Proteomes" id="UP001595824">
    <property type="component" value="Unassembled WGS sequence"/>
</dbReference>
<evidence type="ECO:0000313" key="5">
    <source>
        <dbReference type="Proteomes" id="UP001595824"/>
    </source>
</evidence>
<feature type="compositionally biased region" description="Low complexity" evidence="1">
    <location>
        <begin position="37"/>
        <end position="121"/>
    </location>
</feature>
<dbReference type="NCBIfam" id="TIGR01167">
    <property type="entry name" value="LPXTG_anchor"/>
    <property type="match status" value="1"/>
</dbReference>
<comment type="caution">
    <text evidence="4">The sequence shown here is derived from an EMBL/GenBank/DDBJ whole genome shotgun (WGS) entry which is preliminary data.</text>
</comment>